<keyword evidence="2" id="KW-1133">Transmembrane helix</keyword>
<feature type="chain" id="PRO_5042483692" description="LPXTG cell wall anchor domain-containing protein" evidence="3">
    <location>
        <begin position="33"/>
        <end position="116"/>
    </location>
</feature>
<dbReference type="AlphaFoldDB" id="A0AAJ6CUC9"/>
<protein>
    <recommendedName>
        <fullName evidence="8">LPXTG cell wall anchor domain-containing protein</fullName>
    </recommendedName>
</protein>
<dbReference type="Proteomes" id="UP001321249">
    <property type="component" value="Unassembled WGS sequence"/>
</dbReference>
<evidence type="ECO:0000313" key="6">
    <source>
        <dbReference type="Proteomes" id="UP001219901"/>
    </source>
</evidence>
<reference evidence="5" key="2">
    <citation type="journal article" date="2023" name="Nat. Commun.">
        <title>Cultivation of marine bacteria of the SAR202 clade.</title>
        <authorList>
            <person name="Lim Y."/>
            <person name="Seo J.H."/>
            <person name="Giovannoni S.J."/>
            <person name="Kang I."/>
            <person name="Cho J.C."/>
        </authorList>
    </citation>
    <scope>NUCLEOTIDE SEQUENCE</scope>
    <source>
        <strain evidence="5">JH1073</strain>
    </source>
</reference>
<dbReference type="EMBL" id="CP046147">
    <property type="protein sequence ID" value="WFG40417.1"/>
    <property type="molecule type" value="Genomic_DNA"/>
</dbReference>
<dbReference type="EMBL" id="WMBE01000006">
    <property type="protein sequence ID" value="MDG0868040.1"/>
    <property type="molecule type" value="Genomic_DNA"/>
</dbReference>
<evidence type="ECO:0000256" key="1">
    <source>
        <dbReference type="SAM" id="MobiDB-lite"/>
    </source>
</evidence>
<feature type="transmembrane region" description="Helical" evidence="2">
    <location>
        <begin position="71"/>
        <end position="88"/>
    </location>
</feature>
<feature type="compositionally biased region" description="Low complexity" evidence="1">
    <location>
        <begin position="102"/>
        <end position="116"/>
    </location>
</feature>
<evidence type="ECO:0000313" key="5">
    <source>
        <dbReference type="EMBL" id="WFG40417.1"/>
    </source>
</evidence>
<accession>A0AAJ6CUC9</accession>
<dbReference type="RefSeq" id="WP_342826994.1">
    <property type="nucleotide sequence ID" value="NZ_CP046146.1"/>
</dbReference>
<evidence type="ECO:0000256" key="2">
    <source>
        <dbReference type="SAM" id="Phobius"/>
    </source>
</evidence>
<gene>
    <name evidence="4" type="ORF">GKO46_13310</name>
    <name evidence="5" type="ORF">GKO48_12645</name>
</gene>
<sequence>MGWLTNTRRTYLVCIILITLIVIVGTSNPVSADGDPVETCEGDWVLIEYQQPNGHTFSEVECRPKSTSARWLWLIGLIAAGGAIVYGWRARSGSGPKPEAPPSSGSQSAGGTDSSL</sequence>
<reference evidence="6" key="3">
    <citation type="submission" date="2023-06" db="EMBL/GenBank/DDBJ databases">
        <title>Pangenomics reveal diversification of enzyme families and niche specialization in globally abundant SAR202 bacteria.</title>
        <authorList>
            <person name="Saw J.H.W."/>
        </authorList>
    </citation>
    <scope>NUCLEOTIDE SEQUENCE [LARGE SCALE GENOMIC DNA]</scope>
    <source>
        <strain evidence="6">JH1073</strain>
    </source>
</reference>
<evidence type="ECO:0000313" key="4">
    <source>
        <dbReference type="EMBL" id="MDG0868040.1"/>
    </source>
</evidence>
<dbReference type="Proteomes" id="UP001219901">
    <property type="component" value="Chromosome"/>
</dbReference>
<feature type="signal peptide" evidence="3">
    <location>
        <begin position="1"/>
        <end position="32"/>
    </location>
</feature>
<organism evidence="5 6">
    <name type="scientific">Candidatus Lucifugimonas marina</name>
    <dbReference type="NCBI Taxonomy" id="3038979"/>
    <lineage>
        <taxon>Bacteria</taxon>
        <taxon>Bacillati</taxon>
        <taxon>Chloroflexota</taxon>
        <taxon>Dehalococcoidia</taxon>
        <taxon>SAR202 cluster</taxon>
        <taxon>Candidatus Lucifugimonadales</taxon>
        <taxon>Candidatus Lucifugimonadaceae</taxon>
        <taxon>Candidatus Lucifugimonas</taxon>
    </lineage>
</organism>
<evidence type="ECO:0000313" key="7">
    <source>
        <dbReference type="Proteomes" id="UP001321249"/>
    </source>
</evidence>
<keyword evidence="2" id="KW-0472">Membrane</keyword>
<keyword evidence="3" id="KW-0732">Signal</keyword>
<keyword evidence="2" id="KW-0812">Transmembrane</keyword>
<keyword evidence="6" id="KW-1185">Reference proteome</keyword>
<reference evidence="6 7" key="1">
    <citation type="submission" date="2019-11" db="EMBL/GenBank/DDBJ databases">
        <authorList>
            <person name="Cho J.-C."/>
        </authorList>
    </citation>
    <scope>NUCLEOTIDE SEQUENCE [LARGE SCALE GENOMIC DNA]</scope>
    <source>
        <strain evidence="5 6">JH1073</strain>
        <strain evidence="4 7">JH702</strain>
    </source>
</reference>
<feature type="region of interest" description="Disordered" evidence="1">
    <location>
        <begin position="91"/>
        <end position="116"/>
    </location>
</feature>
<evidence type="ECO:0000256" key="3">
    <source>
        <dbReference type="SAM" id="SignalP"/>
    </source>
</evidence>
<proteinExistence type="predicted"/>
<name>A0AAJ6CUC9_9CHLR</name>
<evidence type="ECO:0008006" key="8">
    <source>
        <dbReference type="Google" id="ProtNLM"/>
    </source>
</evidence>